<gene>
    <name evidence="1" type="ORF">Hyperionvirus20_24</name>
</gene>
<organism evidence="1">
    <name type="scientific">Hyperionvirus sp</name>
    <dbReference type="NCBI Taxonomy" id="2487770"/>
    <lineage>
        <taxon>Viruses</taxon>
        <taxon>Varidnaviria</taxon>
        <taxon>Bamfordvirae</taxon>
        <taxon>Nucleocytoviricota</taxon>
        <taxon>Megaviricetes</taxon>
        <taxon>Imitervirales</taxon>
        <taxon>Mimiviridae</taxon>
        <taxon>Klosneuvirinae</taxon>
    </lineage>
</organism>
<protein>
    <submittedName>
        <fullName evidence="1">Uncharacterized protein</fullName>
    </submittedName>
</protein>
<name>A0A3G5AAH4_9VIRU</name>
<reference evidence="1" key="1">
    <citation type="submission" date="2018-10" db="EMBL/GenBank/DDBJ databases">
        <title>Hidden diversity of soil giant viruses.</title>
        <authorList>
            <person name="Schulz F."/>
            <person name="Alteio L."/>
            <person name="Goudeau D."/>
            <person name="Ryan E.M."/>
            <person name="Malmstrom R.R."/>
            <person name="Blanchard J."/>
            <person name="Woyke T."/>
        </authorList>
    </citation>
    <scope>NUCLEOTIDE SEQUENCE</scope>
    <source>
        <strain evidence="1">HYV1</strain>
    </source>
</reference>
<accession>A0A3G5AAH4</accession>
<evidence type="ECO:0000313" key="1">
    <source>
        <dbReference type="EMBL" id="AYV84246.1"/>
    </source>
</evidence>
<proteinExistence type="predicted"/>
<dbReference type="EMBL" id="MK072402">
    <property type="protein sequence ID" value="AYV84246.1"/>
    <property type="molecule type" value="Genomic_DNA"/>
</dbReference>
<sequence length="310" mass="36315">MDNYTKIFDKHKDTHDKFDSLFTIILFDYPATLAIEKVQHHLGLINLMSDKFKRGHLYNRLKEFKEYLTNRFVSGNITSIFLVGEETHPIDIIPQWRDVILQFDIEKFIFKHGRTFDLKYLQSLLTDATYRSVICVSGTKFTHYHYNMSKRKFIAQHPAKAIDLISYISDLPDTSLIHGTSNIIANVLTTAPDALSRHIIEKRQLKDTEIEDLFEIRTNSEKSKDLELWLSRILHPEYSKRLVFGKDIPRKISEKLIKTIFCSPEMSQKILQRVPPELHNFELIIIKTYGDDIGKKLQKDYSGILAITYY</sequence>